<sequence>MELALKQELHKTTAGLREQFRRQMEVERNEAQQRSAAMDRALSRLREDFEAFSQQDPTSRLRTISDNQAQAEASVRLELDAMRCSMEDLQRHCAEELSMRLATFDAEKEQLLTLMKKLSEDVRGHKEQLAALEAVRMFFSRCHEAHRGLEAGREADG</sequence>
<gene>
    <name evidence="1" type="ORF">CCMP2556_LOCUS5279</name>
    <name evidence="2" type="ORF">CCMP2556_LOCUS7531</name>
</gene>
<name>A0ABP0I8B3_9DINO</name>
<dbReference type="Proteomes" id="UP001642484">
    <property type="component" value="Unassembled WGS sequence"/>
</dbReference>
<evidence type="ECO:0000313" key="2">
    <source>
        <dbReference type="EMBL" id="CAK9004060.1"/>
    </source>
</evidence>
<dbReference type="EMBL" id="CAXAMN010003335">
    <property type="protein sequence ID" value="CAK9004060.1"/>
    <property type="molecule type" value="Genomic_DNA"/>
</dbReference>
<reference evidence="1 3" key="1">
    <citation type="submission" date="2024-02" db="EMBL/GenBank/DDBJ databases">
        <authorList>
            <person name="Chen Y."/>
            <person name="Shah S."/>
            <person name="Dougan E. K."/>
            <person name="Thang M."/>
            <person name="Chan C."/>
        </authorList>
    </citation>
    <scope>NUCLEOTIDE SEQUENCE [LARGE SCALE GENOMIC DNA]</scope>
</reference>
<organism evidence="1 3">
    <name type="scientific">Durusdinium trenchii</name>
    <dbReference type="NCBI Taxonomy" id="1381693"/>
    <lineage>
        <taxon>Eukaryota</taxon>
        <taxon>Sar</taxon>
        <taxon>Alveolata</taxon>
        <taxon>Dinophyceae</taxon>
        <taxon>Suessiales</taxon>
        <taxon>Symbiodiniaceae</taxon>
        <taxon>Durusdinium</taxon>
    </lineage>
</organism>
<accession>A0ABP0I8B3</accession>
<dbReference type="EMBL" id="CAXAMN010002224">
    <property type="protein sequence ID" value="CAK8998513.1"/>
    <property type="molecule type" value="Genomic_DNA"/>
</dbReference>
<protein>
    <submittedName>
        <fullName evidence="1">Uncharacterized protein</fullName>
    </submittedName>
</protein>
<evidence type="ECO:0000313" key="3">
    <source>
        <dbReference type="Proteomes" id="UP001642484"/>
    </source>
</evidence>
<comment type="caution">
    <text evidence="1">The sequence shown here is derived from an EMBL/GenBank/DDBJ whole genome shotgun (WGS) entry which is preliminary data.</text>
</comment>
<keyword evidence="3" id="KW-1185">Reference proteome</keyword>
<evidence type="ECO:0000313" key="1">
    <source>
        <dbReference type="EMBL" id="CAK8998513.1"/>
    </source>
</evidence>
<proteinExistence type="predicted"/>